<name>A0A4Y8RQL5_9HYPH</name>
<dbReference type="OrthoDB" id="9799145at2"/>
<proteinExistence type="predicted"/>
<keyword evidence="4" id="KW-1185">Reference proteome</keyword>
<evidence type="ECO:0000259" key="2">
    <source>
        <dbReference type="PROSITE" id="PS51084"/>
    </source>
</evidence>
<dbReference type="EMBL" id="SOZD01000002">
    <property type="protein sequence ID" value="TFF25385.1"/>
    <property type="molecule type" value="Genomic_DNA"/>
</dbReference>
<dbReference type="PROSITE" id="PS51084">
    <property type="entry name" value="HIT_2"/>
    <property type="match status" value="1"/>
</dbReference>
<dbReference type="Gene3D" id="3.30.428.10">
    <property type="entry name" value="HIT-like"/>
    <property type="match status" value="1"/>
</dbReference>
<dbReference type="RefSeq" id="WP_134761554.1">
    <property type="nucleotide sequence ID" value="NZ_SOZD01000002.1"/>
</dbReference>
<dbReference type="PIRSF" id="PIRSF000714">
    <property type="entry name" value="HIT"/>
    <property type="match status" value="1"/>
</dbReference>
<accession>A0A4Y8RQL5</accession>
<dbReference type="InterPro" id="IPR011146">
    <property type="entry name" value="HIT-like"/>
</dbReference>
<dbReference type="SUPFAM" id="SSF54197">
    <property type="entry name" value="HIT-like"/>
    <property type="match status" value="1"/>
</dbReference>
<dbReference type="AlphaFoldDB" id="A0A4Y8RQL5"/>
<evidence type="ECO:0000313" key="4">
    <source>
        <dbReference type="Proteomes" id="UP000298179"/>
    </source>
</evidence>
<sequence length="137" mass="15349">MRQFELDPRLAADTVLVKDLGLCALLLMNDRRWPWLILVPKRNDITEMHELTPLDQTLLTFETCLTAKALKTFSGAEKINVGALGNMVPMLHVHVIARHSGDTNWPGPVWGHGRAEPYEDDALEDLRGALARAVLNE</sequence>
<comment type="caution">
    <text evidence="3">The sequence shown here is derived from an EMBL/GenBank/DDBJ whole genome shotgun (WGS) entry which is preliminary data.</text>
</comment>
<evidence type="ECO:0000256" key="1">
    <source>
        <dbReference type="PROSITE-ProRule" id="PRU00464"/>
    </source>
</evidence>
<organism evidence="3 4">
    <name type="scientific">Jiella endophytica</name>
    <dbReference type="NCBI Taxonomy" id="2558362"/>
    <lineage>
        <taxon>Bacteria</taxon>
        <taxon>Pseudomonadati</taxon>
        <taxon>Pseudomonadota</taxon>
        <taxon>Alphaproteobacteria</taxon>
        <taxon>Hyphomicrobiales</taxon>
        <taxon>Aurantimonadaceae</taxon>
        <taxon>Jiella</taxon>
    </lineage>
</organism>
<comment type="caution">
    <text evidence="1">Lacks conserved residue(s) required for the propagation of feature annotation.</text>
</comment>
<reference evidence="3 4" key="1">
    <citation type="submission" date="2019-03" db="EMBL/GenBank/DDBJ databases">
        <title>Jiella endophytica sp. nov., a novel endophytic bacterium isolated from root of Ficus microcarpa Linn. f.</title>
        <authorList>
            <person name="Tuo L."/>
        </authorList>
    </citation>
    <scope>NUCLEOTIDE SEQUENCE [LARGE SCALE GENOMIC DNA]</scope>
    <source>
        <strain evidence="3 4">CBS5Q-3</strain>
    </source>
</reference>
<dbReference type="InterPro" id="IPR026026">
    <property type="entry name" value="HIT_Hint"/>
</dbReference>
<dbReference type="Pfam" id="PF01230">
    <property type="entry name" value="HIT"/>
    <property type="match status" value="1"/>
</dbReference>
<feature type="domain" description="HIT" evidence="2">
    <location>
        <begin position="36"/>
        <end position="105"/>
    </location>
</feature>
<dbReference type="InterPro" id="IPR036265">
    <property type="entry name" value="HIT-like_sf"/>
</dbReference>
<dbReference type="GO" id="GO:0003824">
    <property type="term" value="F:catalytic activity"/>
    <property type="evidence" value="ECO:0007669"/>
    <property type="project" value="InterPro"/>
</dbReference>
<protein>
    <submittedName>
        <fullName evidence="3">HIT family protein</fullName>
    </submittedName>
</protein>
<dbReference type="Proteomes" id="UP000298179">
    <property type="component" value="Unassembled WGS sequence"/>
</dbReference>
<gene>
    <name evidence="3" type="ORF">E3C22_08500</name>
</gene>
<evidence type="ECO:0000313" key="3">
    <source>
        <dbReference type="EMBL" id="TFF25385.1"/>
    </source>
</evidence>